<keyword evidence="1" id="KW-0863">Zinc-finger</keyword>
<dbReference type="AlphaFoldDB" id="A0A8S1N6M5"/>
<dbReference type="InterPro" id="IPR051728">
    <property type="entry name" value="RING-FYVE_E3_ubiquitin-ligase"/>
</dbReference>
<reference evidence="3" key="1">
    <citation type="submission" date="2021-01" db="EMBL/GenBank/DDBJ databases">
        <authorList>
            <consortium name="Genoscope - CEA"/>
            <person name="William W."/>
        </authorList>
    </citation>
    <scope>NUCLEOTIDE SEQUENCE</scope>
</reference>
<keyword evidence="4" id="KW-1185">Reference proteome</keyword>
<keyword evidence="1" id="KW-0862">Zinc</keyword>
<evidence type="ECO:0000313" key="4">
    <source>
        <dbReference type="Proteomes" id="UP000692954"/>
    </source>
</evidence>
<evidence type="ECO:0000259" key="2">
    <source>
        <dbReference type="PROSITE" id="PS50089"/>
    </source>
</evidence>
<evidence type="ECO:0000256" key="1">
    <source>
        <dbReference type="PROSITE-ProRule" id="PRU00175"/>
    </source>
</evidence>
<dbReference type="GO" id="GO:0008270">
    <property type="term" value="F:zinc ion binding"/>
    <property type="evidence" value="ECO:0007669"/>
    <property type="project" value="UniProtKB-KW"/>
</dbReference>
<organism evidence="3 4">
    <name type="scientific">Paramecium sonneborni</name>
    <dbReference type="NCBI Taxonomy" id="65129"/>
    <lineage>
        <taxon>Eukaryota</taxon>
        <taxon>Sar</taxon>
        <taxon>Alveolata</taxon>
        <taxon>Ciliophora</taxon>
        <taxon>Intramacronucleata</taxon>
        <taxon>Oligohymenophorea</taxon>
        <taxon>Peniculida</taxon>
        <taxon>Parameciidae</taxon>
        <taxon>Paramecium</taxon>
    </lineage>
</organism>
<proteinExistence type="predicted"/>
<dbReference type="PANTHER" id="PTHR14879:SF5">
    <property type="entry name" value="RING-TYPE DOMAIN-CONTAINING PROTEIN"/>
    <property type="match status" value="1"/>
</dbReference>
<dbReference type="Pfam" id="PF13920">
    <property type="entry name" value="zf-C3HC4_3"/>
    <property type="match status" value="1"/>
</dbReference>
<accession>A0A8S1N6M5</accession>
<dbReference type="InterPro" id="IPR001841">
    <property type="entry name" value="Znf_RING"/>
</dbReference>
<dbReference type="PANTHER" id="PTHR14879">
    <property type="entry name" value="CASPASE REGULATOR, RING FINGER DOMAIN-CONTAINING"/>
    <property type="match status" value="1"/>
</dbReference>
<dbReference type="Proteomes" id="UP000692954">
    <property type="component" value="Unassembled WGS sequence"/>
</dbReference>
<comment type="caution">
    <text evidence="3">The sequence shown here is derived from an EMBL/GenBank/DDBJ whole genome shotgun (WGS) entry which is preliminary data.</text>
</comment>
<evidence type="ECO:0000313" key="3">
    <source>
        <dbReference type="EMBL" id="CAD8086759.1"/>
    </source>
</evidence>
<dbReference type="EMBL" id="CAJJDN010000050">
    <property type="protein sequence ID" value="CAD8086759.1"/>
    <property type="molecule type" value="Genomic_DNA"/>
</dbReference>
<sequence>MLQYKLINIREFPKGKLLSKEWHIRINDGLTYVFAIDHDQDFKKGFIKLNNCILETKINRNIKFPIKIENSQFEIVINQEQCFLLINGRNVEVVQNRQPDSIMLQQNQNQQQNPYSESQIQDMLVICDSIISALFDVDFNTKQQNISEQLQILESYLNNTQRQDLRDQIQEKIDQFNLIQQQMAQQINFEANNQQIQIKKDTKQINIEEVKPSKPRSEINKETCCIICMDKDITHALIPCGHQKYCEACALMSVNLKKCSFCQQAITSSIRIFR</sequence>
<protein>
    <recommendedName>
        <fullName evidence="2">RING-type domain-containing protein</fullName>
    </recommendedName>
</protein>
<keyword evidence="1" id="KW-0479">Metal-binding</keyword>
<dbReference type="OrthoDB" id="1711136at2759"/>
<dbReference type="PROSITE" id="PS50089">
    <property type="entry name" value="ZF_RING_2"/>
    <property type="match status" value="1"/>
</dbReference>
<feature type="domain" description="RING-type" evidence="2">
    <location>
        <begin position="225"/>
        <end position="263"/>
    </location>
</feature>
<name>A0A8S1N6M5_9CILI</name>
<gene>
    <name evidence="3" type="ORF">PSON_ATCC_30995.1.T0500175</name>
</gene>